<sequence>MDLAPLPQYLMSQPLLALALAAMLVILLGGALRHLSPRFGNFVRALGNIGLLAALVLTVLQVARVNQGLDLSLPGLGMPVQEVSGTETRVPMDEDGHFWIRARVNGVPHRFLVDTGATLTAIDPGLAAEAGAVVQSMRQPVLLRTANGTVPAQLATLHEVRIGNVLARDLDAVIAPGMEGTSVLGMNFLSRLASWRVEGQTLILVPHHPQEAGDRASNPA</sequence>
<evidence type="ECO:0000256" key="1">
    <source>
        <dbReference type="SAM" id="Phobius"/>
    </source>
</evidence>
<dbReference type="PROSITE" id="PS00141">
    <property type="entry name" value="ASP_PROTEASE"/>
    <property type="match status" value="1"/>
</dbReference>
<dbReference type="InterPro" id="IPR011969">
    <property type="entry name" value="Clan_AA_Asp_peptidase_C"/>
</dbReference>
<name>A0A7X1FQL4_9SPHN</name>
<dbReference type="InterPro" id="IPR001969">
    <property type="entry name" value="Aspartic_peptidase_AS"/>
</dbReference>
<organism evidence="2 3">
    <name type="scientific">Novosphingobium flavum</name>
    <dbReference type="NCBI Taxonomy" id="1778672"/>
    <lineage>
        <taxon>Bacteria</taxon>
        <taxon>Pseudomonadati</taxon>
        <taxon>Pseudomonadota</taxon>
        <taxon>Alphaproteobacteria</taxon>
        <taxon>Sphingomonadales</taxon>
        <taxon>Sphingomonadaceae</taxon>
        <taxon>Novosphingobium</taxon>
    </lineage>
</organism>
<keyword evidence="1" id="KW-0472">Membrane</keyword>
<dbReference type="Pfam" id="PF13975">
    <property type="entry name" value="gag-asp_proteas"/>
    <property type="match status" value="1"/>
</dbReference>
<dbReference type="SUPFAM" id="SSF50630">
    <property type="entry name" value="Acid proteases"/>
    <property type="match status" value="1"/>
</dbReference>
<dbReference type="GO" id="GO:0006508">
    <property type="term" value="P:proteolysis"/>
    <property type="evidence" value="ECO:0007669"/>
    <property type="project" value="UniProtKB-KW"/>
</dbReference>
<keyword evidence="1" id="KW-1133">Transmembrane helix</keyword>
<keyword evidence="1" id="KW-0812">Transmembrane</keyword>
<dbReference type="RefSeq" id="WP_185663259.1">
    <property type="nucleotide sequence ID" value="NZ_JACLAW010000003.1"/>
</dbReference>
<dbReference type="EC" id="3.4.23.-" evidence="2"/>
<protein>
    <submittedName>
        <fullName evidence="2">TIGR02281 family clan AA aspartic protease</fullName>
        <ecNumber evidence="2">3.4.23.-</ecNumber>
    </submittedName>
</protein>
<dbReference type="Proteomes" id="UP000566813">
    <property type="component" value="Unassembled WGS sequence"/>
</dbReference>
<evidence type="ECO:0000313" key="2">
    <source>
        <dbReference type="EMBL" id="MBC2665019.1"/>
    </source>
</evidence>
<reference evidence="2 3" key="1">
    <citation type="submission" date="2020-08" db="EMBL/GenBank/DDBJ databases">
        <title>The genome sequence of type strain Novosphingobium flavum NBRC 111647.</title>
        <authorList>
            <person name="Liu Y."/>
        </authorList>
    </citation>
    <scope>NUCLEOTIDE SEQUENCE [LARGE SCALE GENOMIC DNA]</scope>
    <source>
        <strain evidence="2 3">NBRC 111647</strain>
    </source>
</reference>
<dbReference type="InterPro" id="IPR021109">
    <property type="entry name" value="Peptidase_aspartic_dom_sf"/>
</dbReference>
<accession>A0A7X1FQL4</accession>
<gene>
    <name evidence="2" type="ORF">H7F51_05785</name>
</gene>
<feature type="transmembrane region" description="Helical" evidence="1">
    <location>
        <begin position="45"/>
        <end position="63"/>
    </location>
</feature>
<keyword evidence="2" id="KW-0378">Hydrolase</keyword>
<dbReference type="InterPro" id="IPR034122">
    <property type="entry name" value="Retropepsin-like_bacterial"/>
</dbReference>
<keyword evidence="2" id="KW-0645">Protease</keyword>
<dbReference type="NCBIfam" id="TIGR02281">
    <property type="entry name" value="clan_AA_DTGA"/>
    <property type="match status" value="1"/>
</dbReference>
<dbReference type="GO" id="GO:0004190">
    <property type="term" value="F:aspartic-type endopeptidase activity"/>
    <property type="evidence" value="ECO:0007669"/>
    <property type="project" value="InterPro"/>
</dbReference>
<feature type="transmembrane region" description="Helical" evidence="1">
    <location>
        <begin position="15"/>
        <end position="33"/>
    </location>
</feature>
<proteinExistence type="predicted"/>
<dbReference type="EMBL" id="JACLAW010000003">
    <property type="protein sequence ID" value="MBC2665019.1"/>
    <property type="molecule type" value="Genomic_DNA"/>
</dbReference>
<keyword evidence="3" id="KW-1185">Reference proteome</keyword>
<evidence type="ECO:0000313" key="3">
    <source>
        <dbReference type="Proteomes" id="UP000566813"/>
    </source>
</evidence>
<dbReference type="CDD" id="cd05483">
    <property type="entry name" value="retropepsin_like_bacteria"/>
    <property type="match status" value="1"/>
</dbReference>
<comment type="caution">
    <text evidence="2">The sequence shown here is derived from an EMBL/GenBank/DDBJ whole genome shotgun (WGS) entry which is preliminary data.</text>
</comment>
<dbReference type="Gene3D" id="2.40.70.10">
    <property type="entry name" value="Acid Proteases"/>
    <property type="match status" value="1"/>
</dbReference>
<dbReference type="AlphaFoldDB" id="A0A7X1FQL4"/>